<dbReference type="EMBL" id="GL883119">
    <property type="protein sequence ID" value="EGG04344.1"/>
    <property type="molecule type" value="Genomic_DNA"/>
</dbReference>
<proteinExistence type="predicted"/>
<dbReference type="VEuPathDB" id="FungiDB:MELLADRAFT_64963"/>
<protein>
    <submittedName>
        <fullName evidence="1">Uncharacterized protein</fullName>
    </submittedName>
</protein>
<accession>F4RTF9</accession>
<sequence length="243" mass="28599">MSAPPEQISVFIPIHLLDYLVVDTSTNQIKTSDILEKVTSDELYNFIQAFKPHLTILSPERDNPKFLKTVFVEMVVPLINNLIPSELKNTHYIQALFHHPLPGFKESPIRIMYQDEINLKRFTNFNIWVLQYLRTGRYYVAAEHLFTFIKQYNFLYENKICEIRLEKEQAQSLIQEQVTNLRKAYQKLESTNMQLQQEAISQFHTVLKNWKVAGEATVEHRLDILNQAVKDLGFLDALEEYHQ</sequence>
<dbReference type="AlphaFoldDB" id="F4RTF9"/>
<dbReference type="Proteomes" id="UP000001072">
    <property type="component" value="Unassembled WGS sequence"/>
</dbReference>
<evidence type="ECO:0000313" key="2">
    <source>
        <dbReference type="Proteomes" id="UP000001072"/>
    </source>
</evidence>
<dbReference type="GeneID" id="18930348"/>
<reference evidence="2" key="1">
    <citation type="journal article" date="2011" name="Proc. Natl. Acad. Sci. U.S.A.">
        <title>Obligate biotrophy features unraveled by the genomic analysis of rust fungi.</title>
        <authorList>
            <person name="Duplessis S."/>
            <person name="Cuomo C.A."/>
            <person name="Lin Y.-C."/>
            <person name="Aerts A."/>
            <person name="Tisserant E."/>
            <person name="Veneault-Fourrey C."/>
            <person name="Joly D.L."/>
            <person name="Hacquard S."/>
            <person name="Amselem J."/>
            <person name="Cantarel B.L."/>
            <person name="Chiu R."/>
            <person name="Coutinho P.M."/>
            <person name="Feau N."/>
            <person name="Field M."/>
            <person name="Frey P."/>
            <person name="Gelhaye E."/>
            <person name="Goldberg J."/>
            <person name="Grabherr M.G."/>
            <person name="Kodira C.D."/>
            <person name="Kohler A."/>
            <person name="Kuees U."/>
            <person name="Lindquist E.A."/>
            <person name="Lucas S.M."/>
            <person name="Mago R."/>
            <person name="Mauceli E."/>
            <person name="Morin E."/>
            <person name="Murat C."/>
            <person name="Pangilinan J.L."/>
            <person name="Park R."/>
            <person name="Pearson M."/>
            <person name="Quesneville H."/>
            <person name="Rouhier N."/>
            <person name="Sakthikumar S."/>
            <person name="Salamov A.A."/>
            <person name="Schmutz J."/>
            <person name="Selles B."/>
            <person name="Shapiro H."/>
            <person name="Tanguay P."/>
            <person name="Tuskan G.A."/>
            <person name="Henrissat B."/>
            <person name="Van de Peer Y."/>
            <person name="Rouze P."/>
            <person name="Ellis J.G."/>
            <person name="Dodds P.N."/>
            <person name="Schein J.E."/>
            <person name="Zhong S."/>
            <person name="Hamelin R.C."/>
            <person name="Grigoriev I.V."/>
            <person name="Szabo L.J."/>
            <person name="Martin F."/>
        </authorList>
    </citation>
    <scope>NUCLEOTIDE SEQUENCE [LARGE SCALE GENOMIC DNA]</scope>
    <source>
        <strain evidence="2">98AG31 / pathotype 3-4-7</strain>
    </source>
</reference>
<gene>
    <name evidence="1" type="ORF">MELLADRAFT_64963</name>
</gene>
<evidence type="ECO:0000313" key="1">
    <source>
        <dbReference type="EMBL" id="EGG04344.1"/>
    </source>
</evidence>
<dbReference type="HOGENOM" id="CLU_095764_0_0_1"/>
<keyword evidence="2" id="KW-1185">Reference proteome</keyword>
<dbReference type="InParanoid" id="F4RTF9"/>
<organism evidence="2">
    <name type="scientific">Melampsora larici-populina (strain 98AG31 / pathotype 3-4-7)</name>
    <name type="common">Poplar leaf rust fungus</name>
    <dbReference type="NCBI Taxonomy" id="747676"/>
    <lineage>
        <taxon>Eukaryota</taxon>
        <taxon>Fungi</taxon>
        <taxon>Dikarya</taxon>
        <taxon>Basidiomycota</taxon>
        <taxon>Pucciniomycotina</taxon>
        <taxon>Pucciniomycetes</taxon>
        <taxon>Pucciniales</taxon>
        <taxon>Melampsoraceae</taxon>
        <taxon>Melampsora</taxon>
    </lineage>
</organism>
<name>F4RTF9_MELLP</name>
<dbReference type="KEGG" id="mlr:MELLADRAFT_64963"/>
<dbReference type="RefSeq" id="XP_007412473.1">
    <property type="nucleotide sequence ID" value="XM_007412411.1"/>
</dbReference>